<dbReference type="EMBL" id="LAZR01017284">
    <property type="protein sequence ID" value="KKM01059.1"/>
    <property type="molecule type" value="Genomic_DNA"/>
</dbReference>
<proteinExistence type="predicted"/>
<gene>
    <name evidence="1" type="ORF">LCGC14_1798210</name>
</gene>
<name>A0A0F9GQH9_9ZZZZ</name>
<sequence>MARDNVTPKREIPRNQEVLGVECPNCKSHNTFVEIYPNTGPEGKCWTCERPVLIPEERMASYRAAKRKNRGSRWI</sequence>
<accession>A0A0F9GQH9</accession>
<dbReference type="AlphaFoldDB" id="A0A0F9GQH9"/>
<organism evidence="1">
    <name type="scientific">marine sediment metagenome</name>
    <dbReference type="NCBI Taxonomy" id="412755"/>
    <lineage>
        <taxon>unclassified sequences</taxon>
        <taxon>metagenomes</taxon>
        <taxon>ecological metagenomes</taxon>
    </lineage>
</organism>
<reference evidence="1" key="1">
    <citation type="journal article" date="2015" name="Nature">
        <title>Complex archaea that bridge the gap between prokaryotes and eukaryotes.</title>
        <authorList>
            <person name="Spang A."/>
            <person name="Saw J.H."/>
            <person name="Jorgensen S.L."/>
            <person name="Zaremba-Niedzwiedzka K."/>
            <person name="Martijn J."/>
            <person name="Lind A.E."/>
            <person name="van Eijk R."/>
            <person name="Schleper C."/>
            <person name="Guy L."/>
            <person name="Ettema T.J."/>
        </authorList>
    </citation>
    <scope>NUCLEOTIDE SEQUENCE</scope>
</reference>
<evidence type="ECO:0000313" key="1">
    <source>
        <dbReference type="EMBL" id="KKM01059.1"/>
    </source>
</evidence>
<protein>
    <submittedName>
        <fullName evidence="1">Uncharacterized protein</fullName>
    </submittedName>
</protein>
<comment type="caution">
    <text evidence="1">The sequence shown here is derived from an EMBL/GenBank/DDBJ whole genome shotgun (WGS) entry which is preliminary data.</text>
</comment>